<gene>
    <name evidence="8" type="ORF">MM817_01693</name>
</gene>
<dbReference type="EMBL" id="JALBUF010000004">
    <property type="protein sequence ID" value="MCI0183416.1"/>
    <property type="molecule type" value="Genomic_DNA"/>
</dbReference>
<dbReference type="AlphaFoldDB" id="A0A9X2AEW0"/>
<evidence type="ECO:0000256" key="2">
    <source>
        <dbReference type="ARBA" id="ARBA00010961"/>
    </source>
</evidence>
<evidence type="ECO:0000256" key="1">
    <source>
        <dbReference type="ARBA" id="ARBA00002190"/>
    </source>
</evidence>
<reference evidence="8" key="1">
    <citation type="submission" date="2022-03" db="EMBL/GenBank/DDBJ databases">
        <title>Draft Genome Sequence of Firmicute Strain S0AB, a Heterotrophic Iron/Sulfur-Oxidizing Extreme Acidophile.</title>
        <authorList>
            <person name="Vergara E."/>
            <person name="Pakostova E."/>
            <person name="Johnson D.B."/>
            <person name="Holmes D.S."/>
        </authorList>
    </citation>
    <scope>NUCLEOTIDE SEQUENCE</scope>
    <source>
        <strain evidence="8">S0AB</strain>
    </source>
</reference>
<keyword evidence="4 6" id="KW-0238">DNA-binding</keyword>
<dbReference type="PANTHER" id="PTHR33217">
    <property type="entry name" value="TRANSPOSASE FOR INSERTION SEQUENCE ELEMENT IS1081"/>
    <property type="match status" value="1"/>
</dbReference>
<evidence type="ECO:0000313" key="8">
    <source>
        <dbReference type="EMBL" id="MCI0183416.1"/>
    </source>
</evidence>
<accession>A0A9X2AEW0</accession>
<dbReference type="PANTHER" id="PTHR33217:SF7">
    <property type="entry name" value="TRANSPOSASE FOR INSERTION SEQUENCE ELEMENT IS1081"/>
    <property type="match status" value="1"/>
</dbReference>
<dbReference type="InterPro" id="IPR001207">
    <property type="entry name" value="Transposase_mutator"/>
</dbReference>
<sequence>MLEQVVNQVLQAQATEQIQAQPYERADERQGYRNGTRPHPLTTRVGTLTLHVPRLRNGTFSTELFARYQRSEQALLLALVEMVIQGVST</sequence>
<comment type="caution">
    <text evidence="8">The sequence shown here is derived from an EMBL/GenBank/DDBJ whole genome shotgun (WGS) entry which is preliminary data.</text>
</comment>
<organism evidence="8 9">
    <name type="scientific">Sulfoacidibacillus ferrooxidans</name>
    <dbReference type="NCBI Taxonomy" id="2005001"/>
    <lineage>
        <taxon>Bacteria</taxon>
        <taxon>Bacillati</taxon>
        <taxon>Bacillota</taxon>
        <taxon>Bacilli</taxon>
        <taxon>Bacillales</taxon>
        <taxon>Alicyclobacillaceae</taxon>
        <taxon>Sulfoacidibacillus</taxon>
    </lineage>
</organism>
<evidence type="ECO:0000256" key="4">
    <source>
        <dbReference type="ARBA" id="ARBA00023125"/>
    </source>
</evidence>
<dbReference type="Proteomes" id="UP001139263">
    <property type="component" value="Unassembled WGS sequence"/>
</dbReference>
<dbReference type="GO" id="GO:0003677">
    <property type="term" value="F:DNA binding"/>
    <property type="evidence" value="ECO:0007669"/>
    <property type="project" value="UniProtKB-UniRule"/>
</dbReference>
<evidence type="ECO:0000256" key="5">
    <source>
        <dbReference type="ARBA" id="ARBA00023172"/>
    </source>
</evidence>
<dbReference type="Pfam" id="PF00872">
    <property type="entry name" value="Transposase_mut"/>
    <property type="match status" value="1"/>
</dbReference>
<evidence type="ECO:0000256" key="6">
    <source>
        <dbReference type="RuleBase" id="RU365089"/>
    </source>
</evidence>
<comment type="function">
    <text evidence="1 6">Required for the transposition of the insertion element.</text>
</comment>
<keyword evidence="6" id="KW-0814">Transposable element</keyword>
<evidence type="ECO:0000313" key="9">
    <source>
        <dbReference type="Proteomes" id="UP001139263"/>
    </source>
</evidence>
<proteinExistence type="inferred from homology"/>
<keyword evidence="5 6" id="KW-0233">DNA recombination</keyword>
<name>A0A9X2AEW0_9BACL</name>
<evidence type="ECO:0000256" key="3">
    <source>
        <dbReference type="ARBA" id="ARBA00022578"/>
    </source>
</evidence>
<feature type="region of interest" description="Disordered" evidence="7">
    <location>
        <begin position="17"/>
        <end position="43"/>
    </location>
</feature>
<protein>
    <recommendedName>
        <fullName evidence="6">Mutator family transposase</fullName>
    </recommendedName>
</protein>
<dbReference type="GO" id="GO:0004803">
    <property type="term" value="F:transposase activity"/>
    <property type="evidence" value="ECO:0007669"/>
    <property type="project" value="UniProtKB-UniRule"/>
</dbReference>
<keyword evidence="9" id="KW-1185">Reference proteome</keyword>
<dbReference type="GO" id="GO:0006313">
    <property type="term" value="P:DNA transposition"/>
    <property type="evidence" value="ECO:0007669"/>
    <property type="project" value="UniProtKB-UniRule"/>
</dbReference>
<comment type="similarity">
    <text evidence="2 6">Belongs to the transposase mutator family.</text>
</comment>
<keyword evidence="3 6" id="KW-0815">Transposition</keyword>
<evidence type="ECO:0000256" key="7">
    <source>
        <dbReference type="SAM" id="MobiDB-lite"/>
    </source>
</evidence>